<comment type="similarity">
    <text evidence="2">Belongs to the COBRA family.</text>
</comment>
<sequence length="647" mass="71335">MARRNNLFIFFTLVSFFVCNSSSQPQPAPPPPLNATCNGVYLSYSYTGGYPIPPTDPTNQPYRFESSVNVLNNGPDELKSWRVFVGFRNNELLVSATNAVLADGSSLPALVGNGTVLAGFPQTDLKSAIGTAGDLTQMEVRIQLVGTRFGNDNSDAPLPVNLTLVNDGYSCPDPTRRGNELELCCVTDLGAKTNISQEDNVQPRQDGDLIIMYDIISTSDSNYWAQVSISNHNPLGRLDNWKLSWDWMRGEFIYAMKGAIPYVSDVSDCIFGEQGEHYKDMDFSQVLSCDRSPTILDLPPTRANDTQIGMIPFCCKNGTILPPNMDPSKSVSAFQMQVYKMPPDLNRTQLFPPQNWKINGTFSSDFQCGSPVRVTPSQFPDPSGLPSKKAAVASWQVVCNITHFKEESPKCCVSFSAFFNDSVIPCRACACGCNSNPRKTCNTNEPALLLPPDALLVPFENRTDKALEWADLKRKAVPNPLPCGDNCGVSINWHLMSDYRGGWTARITLFNWGETDLADWFAAVQLDKAVPGFENVYSFNGSVIPSSTNTIFMQGLKDFDYLVAERDGDNPRKDPRVPGTQQSVISFTKEKTPGINVAGGDGFPTKIFFNGEECALPTVLPSNGHRTNAANRFFSFLLFLSLLLMQW</sequence>
<reference evidence="11 12" key="1">
    <citation type="journal article" date="2014" name="PLoS ONE">
        <title>Global Analysis of Gene Expression Profiles in Physic Nut (Jatropha curcas L.) Seedlings Exposed to Salt Stress.</title>
        <authorList>
            <person name="Zhang L."/>
            <person name="Zhang C."/>
            <person name="Wu P."/>
            <person name="Chen Y."/>
            <person name="Li M."/>
            <person name="Jiang H."/>
            <person name="Wu G."/>
        </authorList>
    </citation>
    <scope>NUCLEOTIDE SEQUENCE [LARGE SCALE GENOMIC DNA]</scope>
    <source>
        <strain evidence="12">cv. GZQX0401</strain>
        <tissue evidence="11">Young leaves</tissue>
    </source>
</reference>
<evidence type="ECO:0000256" key="6">
    <source>
        <dbReference type="ARBA" id="ARBA00023136"/>
    </source>
</evidence>
<comment type="subcellular location">
    <subcellularLocation>
        <location evidence="1">Cell membrane</location>
        <topology evidence="1">Lipid-anchor</topology>
        <topology evidence="1">GPI-anchor</topology>
    </subcellularLocation>
</comment>
<feature type="domain" description="COBRA C-terminal" evidence="10">
    <location>
        <begin position="410"/>
        <end position="621"/>
    </location>
</feature>
<dbReference type="Pfam" id="PF04833">
    <property type="entry name" value="COBRA"/>
    <property type="match status" value="1"/>
</dbReference>
<evidence type="ECO:0000256" key="3">
    <source>
        <dbReference type="ARBA" id="ARBA00022475"/>
    </source>
</evidence>
<name>A0A067JW97_JATCU</name>
<evidence type="ECO:0000256" key="7">
    <source>
        <dbReference type="ARBA" id="ARBA00023180"/>
    </source>
</evidence>
<keyword evidence="8" id="KW-0449">Lipoprotein</keyword>
<dbReference type="InterPro" id="IPR056900">
    <property type="entry name" value="COB_C"/>
</dbReference>
<keyword evidence="3" id="KW-1003">Cell membrane</keyword>
<dbReference type="GO" id="GO:0010215">
    <property type="term" value="P:cellulose microfibril organization"/>
    <property type="evidence" value="ECO:0007669"/>
    <property type="project" value="InterPro"/>
</dbReference>
<dbReference type="PANTHER" id="PTHR31052:SF19">
    <property type="entry name" value="COBRA-LIKE PROTEIN 7"/>
    <property type="match status" value="1"/>
</dbReference>
<evidence type="ECO:0000256" key="4">
    <source>
        <dbReference type="ARBA" id="ARBA00022622"/>
    </source>
</evidence>
<dbReference type="AlphaFoldDB" id="A0A067JW97"/>
<gene>
    <name evidence="11" type="ORF">JCGZ_13982</name>
</gene>
<protein>
    <recommendedName>
        <fullName evidence="10">COBRA C-terminal domain-containing protein</fullName>
    </recommendedName>
</protein>
<proteinExistence type="inferred from homology"/>
<keyword evidence="12" id="KW-1185">Reference proteome</keyword>
<evidence type="ECO:0000256" key="1">
    <source>
        <dbReference type="ARBA" id="ARBA00004609"/>
    </source>
</evidence>
<evidence type="ECO:0000259" key="10">
    <source>
        <dbReference type="Pfam" id="PF25079"/>
    </source>
</evidence>
<dbReference type="KEGG" id="jcu:105643301"/>
<feature type="signal peptide" evidence="9">
    <location>
        <begin position="1"/>
        <end position="23"/>
    </location>
</feature>
<organism evidence="11 12">
    <name type="scientific">Jatropha curcas</name>
    <name type="common">Barbados nut</name>
    <dbReference type="NCBI Taxonomy" id="180498"/>
    <lineage>
        <taxon>Eukaryota</taxon>
        <taxon>Viridiplantae</taxon>
        <taxon>Streptophyta</taxon>
        <taxon>Embryophyta</taxon>
        <taxon>Tracheophyta</taxon>
        <taxon>Spermatophyta</taxon>
        <taxon>Magnoliopsida</taxon>
        <taxon>eudicotyledons</taxon>
        <taxon>Gunneridae</taxon>
        <taxon>Pentapetalae</taxon>
        <taxon>rosids</taxon>
        <taxon>fabids</taxon>
        <taxon>Malpighiales</taxon>
        <taxon>Euphorbiaceae</taxon>
        <taxon>Crotonoideae</taxon>
        <taxon>Jatropheae</taxon>
        <taxon>Jatropha</taxon>
    </lineage>
</organism>
<keyword evidence="5 9" id="KW-0732">Signal</keyword>
<dbReference type="InterPro" id="IPR006918">
    <property type="entry name" value="COBRA_pln"/>
</dbReference>
<evidence type="ECO:0000313" key="12">
    <source>
        <dbReference type="Proteomes" id="UP000027138"/>
    </source>
</evidence>
<dbReference type="GO" id="GO:0005886">
    <property type="term" value="C:plasma membrane"/>
    <property type="evidence" value="ECO:0007669"/>
    <property type="project" value="UniProtKB-SubCell"/>
</dbReference>
<keyword evidence="4" id="KW-0336">GPI-anchor</keyword>
<dbReference type="GO" id="GO:0098552">
    <property type="term" value="C:side of membrane"/>
    <property type="evidence" value="ECO:0007669"/>
    <property type="project" value="UniProtKB-KW"/>
</dbReference>
<accession>A0A067JW97</accession>
<evidence type="ECO:0000313" key="11">
    <source>
        <dbReference type="EMBL" id="KDP28211.1"/>
    </source>
</evidence>
<dbReference type="STRING" id="180498.A0A067JW97"/>
<dbReference type="PANTHER" id="PTHR31052">
    <property type="entry name" value="COBRA-LIKE PROTEIN 7"/>
    <property type="match status" value="1"/>
</dbReference>
<dbReference type="Proteomes" id="UP000027138">
    <property type="component" value="Unassembled WGS sequence"/>
</dbReference>
<feature type="chain" id="PRO_5001642282" description="COBRA C-terminal domain-containing protein" evidence="9">
    <location>
        <begin position="24"/>
        <end position="647"/>
    </location>
</feature>
<dbReference type="Pfam" id="PF25079">
    <property type="entry name" value="COB_C"/>
    <property type="match status" value="1"/>
</dbReference>
<keyword evidence="6" id="KW-0472">Membrane</keyword>
<dbReference type="OrthoDB" id="2014623at2759"/>
<evidence type="ECO:0000256" key="8">
    <source>
        <dbReference type="ARBA" id="ARBA00023288"/>
    </source>
</evidence>
<dbReference type="EMBL" id="KK914782">
    <property type="protein sequence ID" value="KDP28211.1"/>
    <property type="molecule type" value="Genomic_DNA"/>
</dbReference>
<evidence type="ECO:0000256" key="9">
    <source>
        <dbReference type="SAM" id="SignalP"/>
    </source>
</evidence>
<keyword evidence="7" id="KW-0325">Glycoprotein</keyword>
<evidence type="ECO:0000256" key="2">
    <source>
        <dbReference type="ARBA" id="ARBA00005507"/>
    </source>
</evidence>
<evidence type="ECO:0000256" key="5">
    <source>
        <dbReference type="ARBA" id="ARBA00022729"/>
    </source>
</evidence>